<accession>A0A0E3JT60</accession>
<evidence type="ECO:0000313" key="2">
    <source>
        <dbReference type="Proteomes" id="UP000033015"/>
    </source>
</evidence>
<dbReference type="OrthoDB" id="9772at10239"/>
<keyword evidence="2" id="KW-1185">Reference proteome</keyword>
<dbReference type="GO" id="GO:0016787">
    <property type="term" value="F:hydrolase activity"/>
    <property type="evidence" value="ECO:0007669"/>
    <property type="project" value="UniProtKB-KW"/>
</dbReference>
<reference evidence="2" key="2">
    <citation type="submission" date="2015-01" db="EMBL/GenBank/DDBJ databases">
        <title>Complete Genome of Bacillus megaterium Siphophage Stahl.</title>
        <authorList>
            <person name="Brizendine A.M."/>
            <person name="Rousseau S."/>
            <person name="Hernandez A.C."/>
            <person name="Everett G.F.K."/>
        </authorList>
    </citation>
    <scope>NUCLEOTIDE SEQUENCE [LARGE SCALE GENOMIC DNA]</scope>
</reference>
<name>A0A0E3JT60_9CAUD</name>
<reference evidence="1 2" key="1">
    <citation type="journal article" date="2015" name="Genome Announc.">
        <title>Complete Genome Sequence of Bacillus megaterium Siphophage Stahl.</title>
        <authorList>
            <person name="Brizendine A.M."/>
            <person name="Rousseau S."/>
            <person name="Hernandez A.C."/>
            <person name="Kuty Everett G.F."/>
        </authorList>
    </citation>
    <scope>NUCLEOTIDE SEQUENCE [LARGE SCALE GENOMIC DNA]</scope>
</reference>
<dbReference type="Proteomes" id="UP000033015">
    <property type="component" value="Segment"/>
</dbReference>
<keyword evidence="1" id="KW-0378">Hydrolase</keyword>
<dbReference type="RefSeq" id="YP_009203681.1">
    <property type="nucleotide sequence ID" value="NC_028856.1"/>
</dbReference>
<dbReference type="Gene3D" id="3.40.50.300">
    <property type="entry name" value="P-loop containing nucleotide triphosphate hydrolases"/>
    <property type="match status" value="1"/>
</dbReference>
<dbReference type="GeneID" id="26647880"/>
<proteinExistence type="predicted"/>
<sequence length="181" mass="21454">MNTFLKGQDRIVCLVGKSGTGKSTISKELERYGLTDLKSYTSRPKRFESEETHEFITPVQATVMLHEEEIIAHTRFDGHDYFGTLKQLVESDVYIIDPAGVEFLATKIGRENIMVIYVETSLLRRFRRMRKERGFKSACQRIWHDRKAFRFIDYDRKVKNNNLCDLFYAPIHIVRWVKIWR</sequence>
<dbReference type="InterPro" id="IPR027417">
    <property type="entry name" value="P-loop_NTPase"/>
</dbReference>
<organism evidence="1 2">
    <name type="scientific">Bacillus phage Stahl</name>
    <dbReference type="NCBI Taxonomy" id="1610832"/>
    <lineage>
        <taxon>Viruses</taxon>
        <taxon>Duplodnaviria</taxon>
        <taxon>Heunggongvirae</taxon>
        <taxon>Uroviricota</taxon>
        <taxon>Caudoviricetes</taxon>
        <taxon>Slashvirus</taxon>
        <taxon>Slashvirus stahl</taxon>
    </lineage>
</organism>
<dbReference type="EMBL" id="KP696447">
    <property type="protein sequence ID" value="AKA61505.1"/>
    <property type="molecule type" value="Genomic_DNA"/>
</dbReference>
<protein>
    <submittedName>
        <fullName evidence="1">Nucleoside triphosphate hydrolase</fullName>
    </submittedName>
</protein>
<evidence type="ECO:0000313" key="1">
    <source>
        <dbReference type="EMBL" id="AKA61505.1"/>
    </source>
</evidence>
<gene>
    <name evidence="1" type="ORF">CPT_Stahl77</name>
</gene>
<dbReference type="KEGG" id="vg:26647880"/>
<dbReference type="SUPFAM" id="SSF52540">
    <property type="entry name" value="P-loop containing nucleoside triphosphate hydrolases"/>
    <property type="match status" value="1"/>
</dbReference>